<evidence type="ECO:0000256" key="1">
    <source>
        <dbReference type="SAM" id="MobiDB-lite"/>
    </source>
</evidence>
<protein>
    <submittedName>
        <fullName evidence="3">Uncharacterized protein</fullName>
    </submittedName>
</protein>
<organism evidence="3">
    <name type="scientific">Salix viminalis</name>
    <name type="common">Common osier</name>
    <name type="synonym">Basket willow</name>
    <dbReference type="NCBI Taxonomy" id="40686"/>
    <lineage>
        <taxon>Eukaryota</taxon>
        <taxon>Viridiplantae</taxon>
        <taxon>Streptophyta</taxon>
        <taxon>Embryophyta</taxon>
        <taxon>Tracheophyta</taxon>
        <taxon>Spermatophyta</taxon>
        <taxon>Magnoliopsida</taxon>
        <taxon>eudicotyledons</taxon>
        <taxon>Gunneridae</taxon>
        <taxon>Pentapetalae</taxon>
        <taxon>rosids</taxon>
        <taxon>fabids</taxon>
        <taxon>Malpighiales</taxon>
        <taxon>Salicaceae</taxon>
        <taxon>Saliceae</taxon>
        <taxon>Salix</taxon>
    </lineage>
</organism>
<feature type="transmembrane region" description="Helical" evidence="2">
    <location>
        <begin position="35"/>
        <end position="53"/>
    </location>
</feature>
<feature type="region of interest" description="Disordered" evidence="1">
    <location>
        <begin position="1"/>
        <end position="30"/>
    </location>
</feature>
<reference evidence="3" key="1">
    <citation type="submission" date="2019-03" db="EMBL/GenBank/DDBJ databases">
        <authorList>
            <person name="Mank J."/>
            <person name="Almeida P."/>
        </authorList>
    </citation>
    <scope>NUCLEOTIDE SEQUENCE</scope>
    <source>
        <strain evidence="3">78183</strain>
    </source>
</reference>
<keyword evidence="2" id="KW-0812">Transmembrane</keyword>
<accession>A0A6N2LPA5</accession>
<evidence type="ECO:0000313" key="3">
    <source>
        <dbReference type="EMBL" id="VFU42669.1"/>
    </source>
</evidence>
<evidence type="ECO:0000256" key="2">
    <source>
        <dbReference type="SAM" id="Phobius"/>
    </source>
</evidence>
<feature type="compositionally biased region" description="Basic and acidic residues" evidence="1">
    <location>
        <begin position="1"/>
        <end position="12"/>
    </location>
</feature>
<sequence length="64" mass="7114">MGGEKMNQRMDNPRPSSSNMPPPPAYQEKSQDTKLWGVVIFGLIGATATTYAVRQLRRTANFSN</sequence>
<proteinExistence type="predicted"/>
<keyword evidence="2" id="KW-0472">Membrane</keyword>
<gene>
    <name evidence="3" type="ORF">SVIM_LOCUS258250</name>
</gene>
<name>A0A6N2LPA5_SALVM</name>
<dbReference type="EMBL" id="CAADRP010001585">
    <property type="protein sequence ID" value="VFU42669.1"/>
    <property type="molecule type" value="Genomic_DNA"/>
</dbReference>
<dbReference type="AlphaFoldDB" id="A0A6N2LPA5"/>
<keyword evidence="2" id="KW-1133">Transmembrane helix</keyword>